<dbReference type="InterPro" id="IPR043128">
    <property type="entry name" value="Rev_trsase/Diguanyl_cyclase"/>
</dbReference>
<dbReference type="SUPFAM" id="SSF56672">
    <property type="entry name" value="DNA/RNA polymerases"/>
    <property type="match status" value="1"/>
</dbReference>
<dbReference type="InterPro" id="IPR000477">
    <property type="entry name" value="RT_dom"/>
</dbReference>
<comment type="similarity">
    <text evidence="1">Belongs to the bacterial reverse transcriptase family.</text>
</comment>
<dbReference type="Pfam" id="PF00078">
    <property type="entry name" value="RVT_1"/>
    <property type="match status" value="1"/>
</dbReference>
<feature type="domain" description="Reverse transcriptase" evidence="2">
    <location>
        <begin position="1"/>
        <end position="119"/>
    </location>
</feature>
<sequence>MRKYITDSSMLSLLRKFLKTPVEYTLPDGRKIVEKSMRGTPQGGVISPLFANVYLNDFITLINEKTTCEAFAYTDDFVIMHKSAFTGEQLSWVKKLLRQEGLELNEEKSSVVGMSPDQY</sequence>
<dbReference type="PROSITE" id="PS50878">
    <property type="entry name" value="RT_POL"/>
    <property type="match status" value="1"/>
</dbReference>
<dbReference type="Proteomes" id="UP000323337">
    <property type="component" value="Unassembled WGS sequence"/>
</dbReference>
<evidence type="ECO:0000256" key="1">
    <source>
        <dbReference type="ARBA" id="ARBA00034120"/>
    </source>
</evidence>
<dbReference type="EMBL" id="VSIV01000094">
    <property type="protein sequence ID" value="TYB33883.1"/>
    <property type="molecule type" value="Genomic_DNA"/>
</dbReference>
<gene>
    <name evidence="3" type="ORF">FXF49_04135</name>
</gene>
<organism evidence="3 4">
    <name type="scientific">Flexistipes sinusarabici</name>
    <dbReference type="NCBI Taxonomy" id="2352"/>
    <lineage>
        <taxon>Bacteria</taxon>
        <taxon>Pseudomonadati</taxon>
        <taxon>Deferribacterota</taxon>
        <taxon>Deferribacteres</taxon>
        <taxon>Deferribacterales</taxon>
        <taxon>Flexistipitaceae</taxon>
        <taxon>Flexistipes</taxon>
    </lineage>
</organism>
<dbReference type="PANTHER" id="PTHR34047:SF8">
    <property type="entry name" value="PROTEIN YKFC"/>
    <property type="match status" value="1"/>
</dbReference>
<accession>A0A5D0MQC9</accession>
<dbReference type="Gene3D" id="3.30.70.270">
    <property type="match status" value="1"/>
</dbReference>
<proteinExistence type="inferred from homology"/>
<comment type="caution">
    <text evidence="3">The sequence shown here is derived from an EMBL/GenBank/DDBJ whole genome shotgun (WGS) entry which is preliminary data.</text>
</comment>
<name>A0A5D0MQC9_FLESI</name>
<reference evidence="3 4" key="1">
    <citation type="submission" date="2019-08" db="EMBL/GenBank/DDBJ databases">
        <title>Genomic characterization of a novel candidate phylum (ARYD3) from a high temperature, high salinity tertiary oil reservoir in north central Oklahoma, USA.</title>
        <authorList>
            <person name="Youssef N.H."/>
            <person name="Yadav A."/>
            <person name="Elshahed M.S."/>
        </authorList>
    </citation>
    <scope>NUCLEOTIDE SEQUENCE [LARGE SCALE GENOMIC DNA]</scope>
    <source>
        <strain evidence="3">ARYD1</strain>
    </source>
</reference>
<dbReference type="InterPro" id="IPR043502">
    <property type="entry name" value="DNA/RNA_pol_sf"/>
</dbReference>
<dbReference type="AlphaFoldDB" id="A0A5D0MQC9"/>
<evidence type="ECO:0000313" key="4">
    <source>
        <dbReference type="Proteomes" id="UP000323337"/>
    </source>
</evidence>
<evidence type="ECO:0000313" key="3">
    <source>
        <dbReference type="EMBL" id="TYB33883.1"/>
    </source>
</evidence>
<dbReference type="PANTHER" id="PTHR34047">
    <property type="entry name" value="NUCLEAR INTRON MATURASE 1, MITOCHONDRIAL-RELATED"/>
    <property type="match status" value="1"/>
</dbReference>
<protein>
    <recommendedName>
        <fullName evidence="2">Reverse transcriptase domain-containing protein</fullName>
    </recommendedName>
</protein>
<evidence type="ECO:0000259" key="2">
    <source>
        <dbReference type="PROSITE" id="PS50878"/>
    </source>
</evidence>
<dbReference type="InterPro" id="IPR051083">
    <property type="entry name" value="GrpII_Intron_Splice-Mob/Def"/>
</dbReference>